<accession>A0A4V1RRS0</accession>
<dbReference type="OrthoDB" id="9802365at2"/>
<dbReference type="EMBL" id="SDVB01000170">
    <property type="protein sequence ID" value="RYC17424.1"/>
    <property type="molecule type" value="Genomic_DNA"/>
</dbReference>
<dbReference type="InterPro" id="IPR040452">
    <property type="entry name" value="SfsA_C"/>
</dbReference>
<evidence type="ECO:0000313" key="5">
    <source>
        <dbReference type="Proteomes" id="UP000291088"/>
    </source>
</evidence>
<dbReference type="Proteomes" id="UP000291088">
    <property type="component" value="Unassembled WGS sequence"/>
</dbReference>
<organism evidence="4 5">
    <name type="scientific">Ciceribacter ferrooxidans</name>
    <dbReference type="NCBI Taxonomy" id="2509717"/>
    <lineage>
        <taxon>Bacteria</taxon>
        <taxon>Pseudomonadati</taxon>
        <taxon>Pseudomonadota</taxon>
        <taxon>Alphaproteobacteria</taxon>
        <taxon>Hyphomicrobiales</taxon>
        <taxon>Rhizobiaceae</taxon>
        <taxon>Ciceribacter</taxon>
    </lineage>
</organism>
<dbReference type="RefSeq" id="WP_129331478.1">
    <property type="nucleotide sequence ID" value="NZ_SDVB01000170.1"/>
</dbReference>
<gene>
    <name evidence="1 4" type="primary">sfsA</name>
    <name evidence="4" type="ORF">EUU22_05395</name>
</gene>
<dbReference type="InterPro" id="IPR041465">
    <property type="entry name" value="SfsA_N"/>
</dbReference>
<dbReference type="CDD" id="cd22359">
    <property type="entry name" value="SfsA-like_bacterial"/>
    <property type="match status" value="1"/>
</dbReference>
<comment type="caution">
    <text evidence="4">The sequence shown here is derived from an EMBL/GenBank/DDBJ whole genome shotgun (WGS) entry which is preliminary data.</text>
</comment>
<dbReference type="PANTHER" id="PTHR30545:SF2">
    <property type="entry name" value="SUGAR FERMENTATION STIMULATION PROTEIN A"/>
    <property type="match status" value="1"/>
</dbReference>
<name>A0A4V1RRS0_9HYPH</name>
<protein>
    <recommendedName>
        <fullName evidence="1">Sugar fermentation stimulation protein homolog</fullName>
    </recommendedName>
</protein>
<comment type="similarity">
    <text evidence="1">Belongs to the SfsA family.</text>
</comment>
<sequence length="242" mass="27034">MKFDPPLVPATLIRRYKRFLFDAVLDDGTEITGFCPNTGSMLGLTDAGSRIWLSDHAGSARKHRYAFELIEAADTVVGVHAALANRLGEEAIRMGLVDNLASYETLRREQRYGRNSRVDFLISSPGRPDAYVEVKNVHFIRESRLAEFPDTVTARGARHLEELATMVDAGHRAVMLYLIQREDCDRFRLSGDLDPTYAHAFTEARRRGVEAYAVKCRVSAAEIAPFQRITMDEAAPAALCTV</sequence>
<proteinExistence type="inferred from homology"/>
<dbReference type="Pfam" id="PF17746">
    <property type="entry name" value="SfsA_N"/>
    <property type="match status" value="1"/>
</dbReference>
<reference evidence="4 5" key="1">
    <citation type="submission" date="2019-01" db="EMBL/GenBank/DDBJ databases">
        <authorList>
            <person name="Deng T."/>
        </authorList>
    </citation>
    <scope>NUCLEOTIDE SEQUENCE [LARGE SCALE GENOMIC DNA]</scope>
    <source>
        <strain evidence="4 5">F8825</strain>
    </source>
</reference>
<dbReference type="Gene3D" id="3.40.1350.60">
    <property type="match status" value="1"/>
</dbReference>
<dbReference type="Pfam" id="PF03749">
    <property type="entry name" value="SfsA"/>
    <property type="match status" value="1"/>
</dbReference>
<dbReference type="InterPro" id="IPR005224">
    <property type="entry name" value="SfsA"/>
</dbReference>
<dbReference type="Gene3D" id="2.40.50.580">
    <property type="match status" value="1"/>
</dbReference>
<dbReference type="NCBIfam" id="TIGR00230">
    <property type="entry name" value="sfsA"/>
    <property type="match status" value="1"/>
</dbReference>
<evidence type="ECO:0000259" key="2">
    <source>
        <dbReference type="Pfam" id="PF03749"/>
    </source>
</evidence>
<dbReference type="AlphaFoldDB" id="A0A4V1RRS0"/>
<evidence type="ECO:0000256" key="1">
    <source>
        <dbReference type="HAMAP-Rule" id="MF_00095"/>
    </source>
</evidence>
<keyword evidence="5" id="KW-1185">Reference proteome</keyword>
<dbReference type="GO" id="GO:0003677">
    <property type="term" value="F:DNA binding"/>
    <property type="evidence" value="ECO:0007669"/>
    <property type="project" value="InterPro"/>
</dbReference>
<evidence type="ECO:0000259" key="3">
    <source>
        <dbReference type="Pfam" id="PF17746"/>
    </source>
</evidence>
<feature type="domain" description="Sugar fermentation stimulation protein C-terminal" evidence="2">
    <location>
        <begin position="83"/>
        <end position="220"/>
    </location>
</feature>
<dbReference type="HAMAP" id="MF_00095">
    <property type="entry name" value="SfsA"/>
    <property type="match status" value="1"/>
</dbReference>
<feature type="domain" description="SfsA N-terminal OB" evidence="3">
    <location>
        <begin position="13"/>
        <end position="79"/>
    </location>
</feature>
<dbReference type="PANTHER" id="PTHR30545">
    <property type="entry name" value="SUGAR FERMENTATION STIMULATION PROTEIN A"/>
    <property type="match status" value="1"/>
</dbReference>
<evidence type="ECO:0000313" key="4">
    <source>
        <dbReference type="EMBL" id="RYC17424.1"/>
    </source>
</evidence>